<feature type="domain" description="Glycosyltransferase RgtA/B/C/D-like" evidence="9">
    <location>
        <begin position="64"/>
        <end position="226"/>
    </location>
</feature>
<dbReference type="RefSeq" id="WP_176518528.1">
    <property type="nucleotide sequence ID" value="NZ_OBMT01000001.1"/>
</dbReference>
<gene>
    <name evidence="10" type="ORF">SAMN05877831_101753</name>
</gene>
<dbReference type="GO" id="GO:0010041">
    <property type="term" value="P:response to iron(III) ion"/>
    <property type="evidence" value="ECO:0007669"/>
    <property type="project" value="TreeGrafter"/>
</dbReference>
<protein>
    <submittedName>
        <fullName evidence="10">4-amino-4-deoxy-L-arabinose transferase-like glycosyltransferase</fullName>
    </submittedName>
</protein>
<keyword evidence="7 8" id="KW-0472">Membrane</keyword>
<evidence type="ECO:0000256" key="6">
    <source>
        <dbReference type="ARBA" id="ARBA00022989"/>
    </source>
</evidence>
<dbReference type="GO" id="GO:0005886">
    <property type="term" value="C:plasma membrane"/>
    <property type="evidence" value="ECO:0007669"/>
    <property type="project" value="UniProtKB-SubCell"/>
</dbReference>
<evidence type="ECO:0000313" key="10">
    <source>
        <dbReference type="EMBL" id="SOB95021.1"/>
    </source>
</evidence>
<dbReference type="PANTHER" id="PTHR33908:SF3">
    <property type="entry name" value="UNDECAPRENYL PHOSPHATE-ALPHA-4-AMINO-4-DEOXY-L-ARABINOSE ARABINOSYL TRANSFERASE"/>
    <property type="match status" value="1"/>
</dbReference>
<dbReference type="AlphaFoldDB" id="A0A285RLN8"/>
<evidence type="ECO:0000256" key="7">
    <source>
        <dbReference type="ARBA" id="ARBA00023136"/>
    </source>
</evidence>
<dbReference type="Proteomes" id="UP000219111">
    <property type="component" value="Unassembled WGS sequence"/>
</dbReference>
<keyword evidence="2" id="KW-1003">Cell membrane</keyword>
<name>A0A285RLN8_9RHOB</name>
<feature type="transmembrane region" description="Helical" evidence="8">
    <location>
        <begin position="86"/>
        <end position="107"/>
    </location>
</feature>
<dbReference type="EMBL" id="OBMT01000001">
    <property type="protein sequence ID" value="SOB95021.1"/>
    <property type="molecule type" value="Genomic_DNA"/>
</dbReference>
<dbReference type="InterPro" id="IPR050297">
    <property type="entry name" value="LipidA_mod_glycosyltrf_83"/>
</dbReference>
<keyword evidence="11" id="KW-1185">Reference proteome</keyword>
<feature type="transmembrane region" description="Helical" evidence="8">
    <location>
        <begin position="353"/>
        <end position="373"/>
    </location>
</feature>
<evidence type="ECO:0000256" key="3">
    <source>
        <dbReference type="ARBA" id="ARBA00022676"/>
    </source>
</evidence>
<evidence type="ECO:0000256" key="5">
    <source>
        <dbReference type="ARBA" id="ARBA00022692"/>
    </source>
</evidence>
<feature type="transmembrane region" description="Helical" evidence="8">
    <location>
        <begin position="264"/>
        <end position="285"/>
    </location>
</feature>
<feature type="transmembrane region" description="Helical" evidence="8">
    <location>
        <begin position="172"/>
        <end position="199"/>
    </location>
</feature>
<dbReference type="InterPro" id="IPR038731">
    <property type="entry name" value="RgtA/B/C-like"/>
</dbReference>
<evidence type="ECO:0000256" key="8">
    <source>
        <dbReference type="SAM" id="Phobius"/>
    </source>
</evidence>
<feature type="transmembrane region" description="Helical" evidence="8">
    <location>
        <begin position="413"/>
        <end position="435"/>
    </location>
</feature>
<evidence type="ECO:0000313" key="11">
    <source>
        <dbReference type="Proteomes" id="UP000219111"/>
    </source>
</evidence>
<feature type="transmembrane region" description="Helical" evidence="8">
    <location>
        <begin position="297"/>
        <end position="316"/>
    </location>
</feature>
<dbReference type="GO" id="GO:0016763">
    <property type="term" value="F:pentosyltransferase activity"/>
    <property type="evidence" value="ECO:0007669"/>
    <property type="project" value="TreeGrafter"/>
</dbReference>
<keyword evidence="4 10" id="KW-0808">Transferase</keyword>
<feature type="transmembrane region" description="Helical" evidence="8">
    <location>
        <begin position="211"/>
        <end position="235"/>
    </location>
</feature>
<reference evidence="11" key="1">
    <citation type="submission" date="2017-08" db="EMBL/GenBank/DDBJ databases">
        <authorList>
            <person name="Varghese N."/>
            <person name="Submissions S."/>
        </authorList>
    </citation>
    <scope>NUCLEOTIDE SEQUENCE [LARGE SCALE GENOMIC DNA]</scope>
    <source>
        <strain evidence="11">JA276</strain>
    </source>
</reference>
<accession>A0A285RLN8</accession>
<feature type="transmembrane region" description="Helical" evidence="8">
    <location>
        <begin position="322"/>
        <end position="341"/>
    </location>
</feature>
<dbReference type="PANTHER" id="PTHR33908">
    <property type="entry name" value="MANNOSYLTRANSFERASE YKCB-RELATED"/>
    <property type="match status" value="1"/>
</dbReference>
<keyword evidence="5 8" id="KW-0812">Transmembrane</keyword>
<organism evidence="10 11">
    <name type="scientific">Rhodobacter maris</name>
    <dbReference type="NCBI Taxonomy" id="446682"/>
    <lineage>
        <taxon>Bacteria</taxon>
        <taxon>Pseudomonadati</taxon>
        <taxon>Pseudomonadota</taxon>
        <taxon>Alphaproteobacteria</taxon>
        <taxon>Rhodobacterales</taxon>
        <taxon>Rhodobacter group</taxon>
        <taxon>Rhodobacter</taxon>
    </lineage>
</organism>
<evidence type="ECO:0000256" key="2">
    <source>
        <dbReference type="ARBA" id="ARBA00022475"/>
    </source>
</evidence>
<proteinExistence type="predicted"/>
<evidence type="ECO:0000256" key="1">
    <source>
        <dbReference type="ARBA" id="ARBA00004651"/>
    </source>
</evidence>
<feature type="transmembrane region" description="Helical" evidence="8">
    <location>
        <begin position="7"/>
        <end position="28"/>
    </location>
</feature>
<evidence type="ECO:0000259" key="9">
    <source>
        <dbReference type="Pfam" id="PF13231"/>
    </source>
</evidence>
<feature type="transmembrane region" description="Helical" evidence="8">
    <location>
        <begin position="385"/>
        <end position="406"/>
    </location>
</feature>
<evidence type="ECO:0000256" key="4">
    <source>
        <dbReference type="ARBA" id="ARBA00022679"/>
    </source>
</evidence>
<feature type="transmembrane region" description="Helical" evidence="8">
    <location>
        <begin position="119"/>
        <end position="152"/>
    </location>
</feature>
<dbReference type="Pfam" id="PF13231">
    <property type="entry name" value="PMT_2"/>
    <property type="match status" value="1"/>
</dbReference>
<keyword evidence="6 8" id="KW-1133">Transmembrane helix</keyword>
<keyword evidence="3" id="KW-0328">Glycosyltransferase</keyword>
<dbReference type="GO" id="GO:0009103">
    <property type="term" value="P:lipopolysaccharide biosynthetic process"/>
    <property type="evidence" value="ECO:0007669"/>
    <property type="project" value="TreeGrafter"/>
</dbReference>
<comment type="subcellular location">
    <subcellularLocation>
        <location evidence="1">Cell membrane</location>
        <topology evidence="1">Multi-pass membrane protein</topology>
    </subcellularLocation>
</comment>
<sequence>MREARKAGLRAGMVILAFAAVAVAGVALRPLLPIDETRYIDVAREMRLEGSWFLPLKNFELYTDKPPLLFWLINLVWTLAGEVSGFAGRLVGPFFALLTLAGTWALGRRLWDNATGAMAAVVLAGLTVFAAFGGALMFDTLLACATLAGLWALVSAMKAPGVNRRAWGGFGLALAFGVLAKGPVILFHLAPALLAAPLWADPAARPSAREALRGAGLALAVALCVIALWVLPAAITGGAEYRHMILWEQTAGRAVASFAHARPFWWVVAMLPVLLFPWIWSPGLWRGAVRLRFSDRALRLMAVQAGAGLFLFSLISGKQLHYLVPELPAFALIAARALLASGGADRRGGWAEAPVLGLLLLAGLVPLAVALGAGDARTAELLHPLVAPIWFLLFCVLLAALVWALPRAAGLSVAGLGLMLGGLGLIATTGLGTSYDSAPIAREMAAHEAAGLASVTGRYNSEFGFEGRLTRKVDVLTAEEAPQWLAAHPGGLLVAECRDVPTLEKTAAEVRFFYGHDWCLWRAE</sequence>